<dbReference type="GO" id="GO:0003700">
    <property type="term" value="F:DNA-binding transcription factor activity"/>
    <property type="evidence" value="ECO:0007669"/>
    <property type="project" value="InterPro"/>
</dbReference>
<keyword evidence="3" id="KW-1185">Reference proteome</keyword>
<gene>
    <name evidence="2" type="ORF">BDV98DRAFT_533795</name>
</gene>
<feature type="region of interest" description="Disordered" evidence="1">
    <location>
        <begin position="49"/>
        <end position="342"/>
    </location>
</feature>
<feature type="compositionally biased region" description="Basic and acidic residues" evidence="1">
    <location>
        <begin position="219"/>
        <end position="228"/>
    </location>
</feature>
<feature type="compositionally biased region" description="Polar residues" evidence="1">
    <location>
        <begin position="131"/>
        <end position="142"/>
    </location>
</feature>
<feature type="compositionally biased region" description="Low complexity" evidence="1">
    <location>
        <begin position="179"/>
        <end position="201"/>
    </location>
</feature>
<feature type="compositionally biased region" description="Low complexity" evidence="1">
    <location>
        <begin position="94"/>
        <end position="123"/>
    </location>
</feature>
<evidence type="ECO:0000256" key="1">
    <source>
        <dbReference type="SAM" id="MobiDB-lite"/>
    </source>
</evidence>
<feature type="compositionally biased region" description="Polar residues" evidence="1">
    <location>
        <begin position="207"/>
        <end position="217"/>
    </location>
</feature>
<dbReference type="OrthoDB" id="2552152at2759"/>
<feature type="compositionally biased region" description="Low complexity" evidence="1">
    <location>
        <begin position="277"/>
        <end position="301"/>
    </location>
</feature>
<dbReference type="SUPFAM" id="SSF57959">
    <property type="entry name" value="Leucine zipper domain"/>
    <property type="match status" value="1"/>
</dbReference>
<organism evidence="2 3">
    <name type="scientific">Pterulicium gracile</name>
    <dbReference type="NCBI Taxonomy" id="1884261"/>
    <lineage>
        <taxon>Eukaryota</taxon>
        <taxon>Fungi</taxon>
        <taxon>Dikarya</taxon>
        <taxon>Basidiomycota</taxon>
        <taxon>Agaricomycotina</taxon>
        <taxon>Agaricomycetes</taxon>
        <taxon>Agaricomycetidae</taxon>
        <taxon>Agaricales</taxon>
        <taxon>Pleurotineae</taxon>
        <taxon>Pterulaceae</taxon>
        <taxon>Pterulicium</taxon>
    </lineage>
</organism>
<name>A0A5C3QE33_9AGAR</name>
<accession>A0A5C3QE33</accession>
<feature type="compositionally biased region" description="Basic residues" evidence="1">
    <location>
        <begin position="259"/>
        <end position="276"/>
    </location>
</feature>
<protein>
    <recommendedName>
        <fullName evidence="4">BZIP domain-containing protein</fullName>
    </recommendedName>
</protein>
<evidence type="ECO:0000313" key="3">
    <source>
        <dbReference type="Proteomes" id="UP000305067"/>
    </source>
</evidence>
<evidence type="ECO:0008006" key="4">
    <source>
        <dbReference type="Google" id="ProtNLM"/>
    </source>
</evidence>
<dbReference type="Proteomes" id="UP000305067">
    <property type="component" value="Unassembled WGS sequence"/>
</dbReference>
<evidence type="ECO:0000313" key="2">
    <source>
        <dbReference type="EMBL" id="TFK98680.1"/>
    </source>
</evidence>
<feature type="compositionally biased region" description="Polar residues" evidence="1">
    <location>
        <begin position="230"/>
        <end position="248"/>
    </location>
</feature>
<dbReference type="STRING" id="1884261.A0A5C3QE33"/>
<feature type="region of interest" description="Disordered" evidence="1">
    <location>
        <begin position="1"/>
        <end position="25"/>
    </location>
</feature>
<dbReference type="InterPro" id="IPR046347">
    <property type="entry name" value="bZIP_sf"/>
</dbReference>
<dbReference type="Gene3D" id="1.20.5.170">
    <property type="match status" value="1"/>
</dbReference>
<sequence length="390" mass="43059">MSSKRGRKRNDNLPPNRARDVQRAFRARRAAHLQALECRVSELEDENNHLRAALSLPPANRAPLGKGPTGKDKPKGGESSSTPVTGTSGGNMISSRESSSADSPSSSTRNGSVSPASVQNSSSLPRAVPVIQNNNWEQQSLLMNDHSPEISAASTSSYHLPPMSAPKPVQYNSCPSPVSMTSSRNSMPTSSSSMYMNYSQSADRPLSSASYTANSNYPVRDDVRDDPRQYSYSQPAFSSSPHETALSNPSPTSPIPPMHTHHPHHHPQQQQHHHHQQQQQQQHQQPHTTHSQHPTHSQHSQHSPHLHHSIHRESTPSLPYPPRRSYTEPSGLQGVSPFAHIPTPLQSQHNVRLASPPRLQENRLLDTSMHMNGSQHSRLYDSQGRLHSLS</sequence>
<dbReference type="AlphaFoldDB" id="A0A5C3QE33"/>
<proteinExistence type="predicted"/>
<dbReference type="EMBL" id="ML178838">
    <property type="protein sequence ID" value="TFK98680.1"/>
    <property type="molecule type" value="Genomic_DNA"/>
</dbReference>
<feature type="compositionally biased region" description="Low complexity" evidence="1">
    <location>
        <begin position="77"/>
        <end position="86"/>
    </location>
</feature>
<reference evidence="2 3" key="1">
    <citation type="journal article" date="2019" name="Nat. Ecol. Evol.">
        <title>Megaphylogeny resolves global patterns of mushroom evolution.</title>
        <authorList>
            <person name="Varga T."/>
            <person name="Krizsan K."/>
            <person name="Foldi C."/>
            <person name="Dima B."/>
            <person name="Sanchez-Garcia M."/>
            <person name="Sanchez-Ramirez S."/>
            <person name="Szollosi G.J."/>
            <person name="Szarkandi J.G."/>
            <person name="Papp V."/>
            <person name="Albert L."/>
            <person name="Andreopoulos W."/>
            <person name="Angelini C."/>
            <person name="Antonin V."/>
            <person name="Barry K.W."/>
            <person name="Bougher N.L."/>
            <person name="Buchanan P."/>
            <person name="Buyck B."/>
            <person name="Bense V."/>
            <person name="Catcheside P."/>
            <person name="Chovatia M."/>
            <person name="Cooper J."/>
            <person name="Damon W."/>
            <person name="Desjardin D."/>
            <person name="Finy P."/>
            <person name="Geml J."/>
            <person name="Haridas S."/>
            <person name="Hughes K."/>
            <person name="Justo A."/>
            <person name="Karasinski D."/>
            <person name="Kautmanova I."/>
            <person name="Kiss B."/>
            <person name="Kocsube S."/>
            <person name="Kotiranta H."/>
            <person name="LaButti K.M."/>
            <person name="Lechner B.E."/>
            <person name="Liimatainen K."/>
            <person name="Lipzen A."/>
            <person name="Lukacs Z."/>
            <person name="Mihaltcheva S."/>
            <person name="Morgado L.N."/>
            <person name="Niskanen T."/>
            <person name="Noordeloos M.E."/>
            <person name="Ohm R.A."/>
            <person name="Ortiz-Santana B."/>
            <person name="Ovrebo C."/>
            <person name="Racz N."/>
            <person name="Riley R."/>
            <person name="Savchenko A."/>
            <person name="Shiryaev A."/>
            <person name="Soop K."/>
            <person name="Spirin V."/>
            <person name="Szebenyi C."/>
            <person name="Tomsovsky M."/>
            <person name="Tulloss R.E."/>
            <person name="Uehling J."/>
            <person name="Grigoriev I.V."/>
            <person name="Vagvolgyi C."/>
            <person name="Papp T."/>
            <person name="Martin F.M."/>
            <person name="Miettinen O."/>
            <person name="Hibbett D.S."/>
            <person name="Nagy L.G."/>
        </authorList>
    </citation>
    <scope>NUCLEOTIDE SEQUENCE [LARGE SCALE GENOMIC DNA]</scope>
    <source>
        <strain evidence="2 3">CBS 309.79</strain>
    </source>
</reference>